<evidence type="ECO:0000313" key="2">
    <source>
        <dbReference type="Proteomes" id="UP000814243"/>
    </source>
</evidence>
<accession>A0A922MYI2</accession>
<proteinExistence type="predicted"/>
<evidence type="ECO:0000313" key="1">
    <source>
        <dbReference type="EMBL" id="KAH9644805.1"/>
    </source>
</evidence>
<dbReference type="Proteomes" id="UP000814243">
    <property type="component" value="Unassembled WGS sequence"/>
</dbReference>
<reference evidence="1" key="1">
    <citation type="journal article" date="2021" name="G3 (Bethesda)">
        <title>Genome and transcriptome analysis of the beet armyworm Spodoptera exigua reveals targets for pest control. .</title>
        <authorList>
            <person name="Simon S."/>
            <person name="Breeschoten T."/>
            <person name="Jansen H.J."/>
            <person name="Dirks R.P."/>
            <person name="Schranz M.E."/>
            <person name="Ros V.I.D."/>
        </authorList>
    </citation>
    <scope>NUCLEOTIDE SEQUENCE</scope>
    <source>
        <strain evidence="1">TB_SE_WUR_2020</strain>
    </source>
</reference>
<sequence>MVTNIYEPEGKILKVVFERKKWPSCNSERLNIVRERKHEKFIQNQSDHEEKTRYECHMYKDKELDLDQDTMKKKYPVSRAELDETEEEKHKTIITELTAVKTAQEREDTMTDKFLVDIESLVARFKMELDKMQELVGSILKNLPQGDVGVDIRQSNITTAS</sequence>
<dbReference type="AlphaFoldDB" id="A0A922MYI2"/>
<organism evidence="1 2">
    <name type="scientific">Spodoptera exigua</name>
    <name type="common">Beet armyworm</name>
    <name type="synonym">Noctua fulgens</name>
    <dbReference type="NCBI Taxonomy" id="7107"/>
    <lineage>
        <taxon>Eukaryota</taxon>
        <taxon>Metazoa</taxon>
        <taxon>Ecdysozoa</taxon>
        <taxon>Arthropoda</taxon>
        <taxon>Hexapoda</taxon>
        <taxon>Insecta</taxon>
        <taxon>Pterygota</taxon>
        <taxon>Neoptera</taxon>
        <taxon>Endopterygota</taxon>
        <taxon>Lepidoptera</taxon>
        <taxon>Glossata</taxon>
        <taxon>Ditrysia</taxon>
        <taxon>Noctuoidea</taxon>
        <taxon>Noctuidae</taxon>
        <taxon>Amphipyrinae</taxon>
        <taxon>Spodoptera</taxon>
    </lineage>
</organism>
<protein>
    <submittedName>
        <fullName evidence="1">Uncharacterized protein</fullName>
    </submittedName>
</protein>
<dbReference type="EMBL" id="JACEFF010000062">
    <property type="protein sequence ID" value="KAH9644805.1"/>
    <property type="molecule type" value="Genomic_DNA"/>
</dbReference>
<gene>
    <name evidence="1" type="ORF">HF086_007893</name>
</gene>
<name>A0A922MYI2_SPOEX</name>
<comment type="caution">
    <text evidence="1">The sequence shown here is derived from an EMBL/GenBank/DDBJ whole genome shotgun (WGS) entry which is preliminary data.</text>
</comment>